<evidence type="ECO:0000313" key="2">
    <source>
        <dbReference type="Proteomes" id="UP000814140"/>
    </source>
</evidence>
<organism evidence="1 2">
    <name type="scientific">Artomyces pyxidatus</name>
    <dbReference type="NCBI Taxonomy" id="48021"/>
    <lineage>
        <taxon>Eukaryota</taxon>
        <taxon>Fungi</taxon>
        <taxon>Dikarya</taxon>
        <taxon>Basidiomycota</taxon>
        <taxon>Agaricomycotina</taxon>
        <taxon>Agaricomycetes</taxon>
        <taxon>Russulales</taxon>
        <taxon>Auriscalpiaceae</taxon>
        <taxon>Artomyces</taxon>
    </lineage>
</organism>
<sequence>MFGAFMYCYAGLGSTASYVVGNILKAQNIGSLYTIGLAYGIGVVLALVVAGGTSGGHFHPAITVYAVLFRGMPAAKGARYIVAQIFGAYLTCLLIYLQWKTLILEAEETLVAAGQYDAIQFTPNGPAGIFALYAMPSASLGIVWINEFVCDFTIGLVIFAADDVTNFISSPVSKPFIIGLTYSMAIWGYSPLGLAANTARDVGGRLAAMTIWGLKASGGRYAAIASLTNIPATLFAYAVYEIVLKDSSRVVTTARREELAGHLAHMEHCEGVSVRTESLDSNEKDSV</sequence>
<reference evidence="1" key="2">
    <citation type="journal article" date="2022" name="New Phytol.">
        <title>Evolutionary transition to the ectomycorrhizal habit in the genomes of a hyperdiverse lineage of mushroom-forming fungi.</title>
        <authorList>
            <person name="Looney B."/>
            <person name="Miyauchi S."/>
            <person name="Morin E."/>
            <person name="Drula E."/>
            <person name="Courty P.E."/>
            <person name="Kohler A."/>
            <person name="Kuo A."/>
            <person name="LaButti K."/>
            <person name="Pangilinan J."/>
            <person name="Lipzen A."/>
            <person name="Riley R."/>
            <person name="Andreopoulos W."/>
            <person name="He G."/>
            <person name="Johnson J."/>
            <person name="Nolan M."/>
            <person name="Tritt A."/>
            <person name="Barry K.W."/>
            <person name="Grigoriev I.V."/>
            <person name="Nagy L.G."/>
            <person name="Hibbett D."/>
            <person name="Henrissat B."/>
            <person name="Matheny P.B."/>
            <person name="Labbe J."/>
            <person name="Martin F.M."/>
        </authorList>
    </citation>
    <scope>NUCLEOTIDE SEQUENCE</scope>
    <source>
        <strain evidence="1">HHB10654</strain>
    </source>
</reference>
<evidence type="ECO:0000313" key="1">
    <source>
        <dbReference type="EMBL" id="KAI0058176.1"/>
    </source>
</evidence>
<dbReference type="Proteomes" id="UP000814140">
    <property type="component" value="Unassembled WGS sequence"/>
</dbReference>
<proteinExistence type="predicted"/>
<accession>A0ACB8SQZ2</accession>
<name>A0ACB8SQZ2_9AGAM</name>
<comment type="caution">
    <text evidence="1">The sequence shown here is derived from an EMBL/GenBank/DDBJ whole genome shotgun (WGS) entry which is preliminary data.</text>
</comment>
<keyword evidence="2" id="KW-1185">Reference proteome</keyword>
<reference evidence="1" key="1">
    <citation type="submission" date="2021-03" db="EMBL/GenBank/DDBJ databases">
        <authorList>
            <consortium name="DOE Joint Genome Institute"/>
            <person name="Ahrendt S."/>
            <person name="Looney B.P."/>
            <person name="Miyauchi S."/>
            <person name="Morin E."/>
            <person name="Drula E."/>
            <person name="Courty P.E."/>
            <person name="Chicoki N."/>
            <person name="Fauchery L."/>
            <person name="Kohler A."/>
            <person name="Kuo A."/>
            <person name="Labutti K."/>
            <person name="Pangilinan J."/>
            <person name="Lipzen A."/>
            <person name="Riley R."/>
            <person name="Andreopoulos W."/>
            <person name="He G."/>
            <person name="Johnson J."/>
            <person name="Barry K.W."/>
            <person name="Grigoriev I.V."/>
            <person name="Nagy L."/>
            <person name="Hibbett D."/>
            <person name="Henrissat B."/>
            <person name="Matheny P.B."/>
            <person name="Labbe J."/>
            <person name="Martin F."/>
        </authorList>
    </citation>
    <scope>NUCLEOTIDE SEQUENCE</scope>
    <source>
        <strain evidence="1">HHB10654</strain>
    </source>
</reference>
<gene>
    <name evidence="1" type="ORF">BV25DRAFT_1994448</name>
</gene>
<dbReference type="EMBL" id="MU277238">
    <property type="protein sequence ID" value="KAI0058176.1"/>
    <property type="molecule type" value="Genomic_DNA"/>
</dbReference>
<protein>
    <submittedName>
        <fullName evidence="1">Aquaporin-like protein</fullName>
    </submittedName>
</protein>